<reference evidence="1 2" key="1">
    <citation type="submission" date="2016-11" db="EMBL/GenBank/DDBJ databases">
        <title>Complete genome sequence of the aerobically denitrifying bacterium Chelatococcus daeguensis TAD1.</title>
        <authorList>
            <person name="Yang Y."/>
            <person name="Huang S."/>
            <person name="Lin E."/>
        </authorList>
    </citation>
    <scope>NUCLEOTIDE SEQUENCE [LARGE SCALE GENOMIC DNA]</scope>
    <source>
        <strain evidence="1 2">TAD1</strain>
    </source>
</reference>
<dbReference type="KEGG" id="cdq:BOQ54_10725"/>
<protein>
    <submittedName>
        <fullName evidence="1">Uncharacterized protein</fullName>
    </submittedName>
</protein>
<dbReference type="AlphaFoldDB" id="A0AAC9JQE9"/>
<gene>
    <name evidence="1" type="ORF">BOQ54_10725</name>
</gene>
<dbReference type="Proteomes" id="UP000182703">
    <property type="component" value="Chromosome"/>
</dbReference>
<dbReference type="EMBL" id="CP018095">
    <property type="protein sequence ID" value="APF37739.1"/>
    <property type="molecule type" value="Genomic_DNA"/>
</dbReference>
<keyword evidence="2" id="KW-1185">Reference proteome</keyword>
<organism evidence="1 2">
    <name type="scientific">Chelatococcus daeguensis</name>
    <dbReference type="NCBI Taxonomy" id="444444"/>
    <lineage>
        <taxon>Bacteria</taxon>
        <taxon>Pseudomonadati</taxon>
        <taxon>Pseudomonadota</taxon>
        <taxon>Alphaproteobacteria</taxon>
        <taxon>Hyphomicrobiales</taxon>
        <taxon>Chelatococcaceae</taxon>
        <taxon>Chelatococcus</taxon>
    </lineage>
</organism>
<name>A0AAC9JQE9_9HYPH</name>
<accession>A0AAC9JQE9</accession>
<sequence length="124" mass="13817">MEALMLIGVAEGAARSFEIDERAEGYLVRPRQRDTGQVEMEAGRVFRTAVAAFAFAEREALLERYAEARLESGPDGAMPLARDWHKAESLFSTISGSLADEGFSADLLVAWAAYEDEEERHRLH</sequence>
<evidence type="ECO:0000313" key="1">
    <source>
        <dbReference type="EMBL" id="APF37739.1"/>
    </source>
</evidence>
<proteinExistence type="predicted"/>
<evidence type="ECO:0000313" key="2">
    <source>
        <dbReference type="Proteomes" id="UP000182703"/>
    </source>
</evidence>